<evidence type="ECO:0000256" key="2">
    <source>
        <dbReference type="ARBA" id="ARBA00022801"/>
    </source>
</evidence>
<dbReference type="Proteomes" id="UP000321820">
    <property type="component" value="Chromosome"/>
</dbReference>
<evidence type="ECO:0000256" key="4">
    <source>
        <dbReference type="ARBA" id="ARBA00022840"/>
    </source>
</evidence>
<evidence type="ECO:0000256" key="3">
    <source>
        <dbReference type="ARBA" id="ARBA00022806"/>
    </source>
</evidence>
<dbReference type="EC" id="5.6.2.4" evidence="7"/>
<evidence type="ECO:0000256" key="10">
    <source>
        <dbReference type="PROSITE-ProRule" id="PRU00560"/>
    </source>
</evidence>
<dbReference type="SUPFAM" id="SSF52540">
    <property type="entry name" value="P-loop containing nucleoside triphosphate hydrolases"/>
    <property type="match status" value="1"/>
</dbReference>
<gene>
    <name evidence="13" type="ORF">FTW19_17025</name>
</gene>
<dbReference type="OrthoDB" id="9810135at2"/>
<dbReference type="InterPro" id="IPR014017">
    <property type="entry name" value="DNA_helicase_UvrD-like_C"/>
</dbReference>
<evidence type="ECO:0000313" key="13">
    <source>
        <dbReference type="EMBL" id="QEE29549.1"/>
    </source>
</evidence>
<keyword evidence="1 10" id="KW-0547">Nucleotide-binding</keyword>
<dbReference type="InterPro" id="IPR027417">
    <property type="entry name" value="P-loop_NTPase"/>
</dbReference>
<dbReference type="GO" id="GO:0043138">
    <property type="term" value="F:3'-5' DNA helicase activity"/>
    <property type="evidence" value="ECO:0007669"/>
    <property type="project" value="UniProtKB-EC"/>
</dbReference>
<keyword evidence="5" id="KW-0413">Isomerase</keyword>
<dbReference type="Gene3D" id="3.40.50.300">
    <property type="entry name" value="P-loop containing nucleotide triphosphate hydrolases"/>
    <property type="match status" value="4"/>
</dbReference>
<evidence type="ECO:0000256" key="8">
    <source>
        <dbReference type="ARBA" id="ARBA00034923"/>
    </source>
</evidence>
<evidence type="ECO:0000259" key="12">
    <source>
        <dbReference type="PROSITE" id="PS51217"/>
    </source>
</evidence>
<dbReference type="EMBL" id="CP042806">
    <property type="protein sequence ID" value="QEE29549.1"/>
    <property type="molecule type" value="Genomic_DNA"/>
</dbReference>
<dbReference type="Pfam" id="PF13361">
    <property type="entry name" value="UvrD_C"/>
    <property type="match status" value="2"/>
</dbReference>
<comment type="catalytic activity">
    <reaction evidence="6">
        <text>Couples ATP hydrolysis with the unwinding of duplex DNA by translocating in the 3'-5' direction.</text>
        <dbReference type="EC" id="5.6.2.4"/>
    </reaction>
</comment>
<keyword evidence="2 10" id="KW-0378">Hydrolase</keyword>
<dbReference type="Gene3D" id="1.10.486.10">
    <property type="entry name" value="PCRA, domain 4"/>
    <property type="match status" value="1"/>
</dbReference>
<organism evidence="13 14">
    <name type="scientific">Terriglobus albidus</name>
    <dbReference type="NCBI Taxonomy" id="1592106"/>
    <lineage>
        <taxon>Bacteria</taxon>
        <taxon>Pseudomonadati</taxon>
        <taxon>Acidobacteriota</taxon>
        <taxon>Terriglobia</taxon>
        <taxon>Terriglobales</taxon>
        <taxon>Acidobacteriaceae</taxon>
        <taxon>Terriglobus</taxon>
    </lineage>
</organism>
<feature type="binding site" evidence="10">
    <location>
        <begin position="34"/>
        <end position="41"/>
    </location>
    <ligand>
        <name>ATP</name>
        <dbReference type="ChEBI" id="CHEBI:30616"/>
    </ligand>
</feature>
<keyword evidence="4 10" id="KW-0067">ATP-binding</keyword>
<accession>A0A5B9ECW3</accession>
<evidence type="ECO:0000256" key="9">
    <source>
        <dbReference type="ARBA" id="ARBA00048988"/>
    </source>
</evidence>
<dbReference type="InterPro" id="IPR000212">
    <property type="entry name" value="DNA_helicase_UvrD/REP"/>
</dbReference>
<name>A0A5B9ECW3_9BACT</name>
<proteinExistence type="predicted"/>
<dbReference type="PANTHER" id="PTHR11070:SF2">
    <property type="entry name" value="ATP-DEPENDENT DNA HELICASE SRS2"/>
    <property type="match status" value="1"/>
</dbReference>
<evidence type="ECO:0000256" key="1">
    <source>
        <dbReference type="ARBA" id="ARBA00022741"/>
    </source>
</evidence>
<feature type="domain" description="UvrD-like helicase ATP-binding" evidence="11">
    <location>
        <begin position="13"/>
        <end position="513"/>
    </location>
</feature>
<dbReference type="GO" id="GO:0016887">
    <property type="term" value="F:ATP hydrolysis activity"/>
    <property type="evidence" value="ECO:0007669"/>
    <property type="project" value="RHEA"/>
</dbReference>
<evidence type="ECO:0000313" key="14">
    <source>
        <dbReference type="Proteomes" id="UP000321820"/>
    </source>
</evidence>
<dbReference type="Pfam" id="PF00580">
    <property type="entry name" value="UvrD-helicase"/>
    <property type="match status" value="2"/>
</dbReference>
<dbReference type="AlphaFoldDB" id="A0A5B9ECW3"/>
<keyword evidence="3 10" id="KW-0347">Helicase</keyword>
<protein>
    <recommendedName>
        <fullName evidence="7">DNA 3'-5' helicase</fullName>
        <ecNumber evidence="7">5.6.2.4</ecNumber>
    </recommendedName>
    <alternativeName>
        <fullName evidence="8">DNA 3'-5' helicase II</fullName>
    </alternativeName>
</protein>
<sequence length="1147" mass="127329">MTKTQRRMRMSKRPADFAQRQAALNTRASVLVEAPAGSGKTGLLILRYLKLLADASVEQPEQVLAITFTRKATAEMKARVLGALAAAQSGSEPEGEEWEHKAQVHRTAVQALERDAQLGWHLLEHPGRLNIRTIDSVCTELARALPVLAGAGALQQPVDDASALYREAASRTLRLLGGEDAVLNDDIRLLLLHRDGNLSDCESLLAEMLALREQWGHIVPLTGDLTDKALDTEVRPRLEEAIERLICLELSKLLEMLGSELANRIARMAAAFGDEPAYESIPNPYVLCLGLTGHPEPLPHAVEHWKTFARMFTTGGGKAWRSGSIFNQKNMQVAASKALKQQFQYLLADVAQNEALLPQFKAVLRLPDATYPDDQWQVAKALFRLLRAAMVELRLLFAERGQCDFSELSLAARAALDQDAEAASLAAGLGMRLQHLLVDEMQDTSTSQYDLLEKLTEGWDGISQTLFLVGDPKQSIYLFRQARVERFLETMQLKKLGTIQLEVVQLTTNFRSQHHLVKEFNRHFTPIFAEDAIAYTEAAPHLEAGGKEPIRWHAWVSSATQLSPEGKREARQQTRAFAREIAALAKHEVGSKAVLVRDRKHLLEIIAAFRAEGIPYRAVEIDSLAERIEVLDLLALTRTILHPADRPAWFAVLRAPWCGLSLAEMHLLAGQDDHAWRHVPVPRLLTERIALLAPEAAARAGRTWEVLQASIAERGTQSTARWVERTWRSLGGDVGLTPEALTNAEAFFRLLDTLESTGASLTTLPDRLQKLYATPEHRPDAVDLLTIHKSKGLEWDVVFVPALERKSGITGSRALSWLELESNSHLVLLSPIAPREEEKDALTSWIKNIHNQREAHERKRLFYVAATRAKRSLHLFALAHTSAKNTVEPQSGTLLQAAWPAAQTHFAPVLDPGLPFPALDEMEQESSAGETGNGLLRLPAALDPMAWLARPDKLGVPLEPSYQRPQGGIEARAFGNVVHLLVESMANAIARGEEPDVTQWHPRAHALLRTEGIAPDDLPRQTREVVRALESMLLDPQGRWLLQPHLAAASEYALEDETGRQLRTDRTFFAGAAPLALGKEALWIVDFKSSENSGNDTDAFLAAQKRLYAPKMMEYAQTQRAQLGAETPIILALYFPLLPALIHWQAE</sequence>
<reference evidence="13 14" key="1">
    <citation type="submission" date="2019-08" db="EMBL/GenBank/DDBJ databases">
        <title>Complete genome sequence of Terriglobus albidus strain ORNL.</title>
        <authorList>
            <person name="Podar M."/>
        </authorList>
    </citation>
    <scope>NUCLEOTIDE SEQUENCE [LARGE SCALE GENOMIC DNA]</scope>
    <source>
        <strain evidence="13 14">ORNL</strain>
    </source>
</reference>
<evidence type="ECO:0000256" key="6">
    <source>
        <dbReference type="ARBA" id="ARBA00034617"/>
    </source>
</evidence>
<dbReference type="GO" id="GO:0005524">
    <property type="term" value="F:ATP binding"/>
    <property type="evidence" value="ECO:0007669"/>
    <property type="project" value="UniProtKB-UniRule"/>
</dbReference>
<evidence type="ECO:0000256" key="5">
    <source>
        <dbReference type="ARBA" id="ARBA00023235"/>
    </source>
</evidence>
<dbReference type="KEGG" id="talb:FTW19_17025"/>
<dbReference type="GO" id="GO:0000725">
    <property type="term" value="P:recombinational repair"/>
    <property type="evidence" value="ECO:0007669"/>
    <property type="project" value="TreeGrafter"/>
</dbReference>
<comment type="catalytic activity">
    <reaction evidence="9">
        <text>ATP + H2O = ADP + phosphate + H(+)</text>
        <dbReference type="Rhea" id="RHEA:13065"/>
        <dbReference type="ChEBI" id="CHEBI:15377"/>
        <dbReference type="ChEBI" id="CHEBI:15378"/>
        <dbReference type="ChEBI" id="CHEBI:30616"/>
        <dbReference type="ChEBI" id="CHEBI:43474"/>
        <dbReference type="ChEBI" id="CHEBI:456216"/>
        <dbReference type="EC" id="5.6.2.4"/>
    </reaction>
</comment>
<feature type="domain" description="UvrD-like helicase C-terminal" evidence="12">
    <location>
        <begin position="533"/>
        <end position="792"/>
    </location>
</feature>
<dbReference type="GO" id="GO:0033202">
    <property type="term" value="C:DNA helicase complex"/>
    <property type="evidence" value="ECO:0007669"/>
    <property type="project" value="TreeGrafter"/>
</dbReference>
<keyword evidence="14" id="KW-1185">Reference proteome</keyword>
<dbReference type="PANTHER" id="PTHR11070">
    <property type="entry name" value="UVRD / RECB / PCRA DNA HELICASE FAMILY MEMBER"/>
    <property type="match status" value="1"/>
</dbReference>
<evidence type="ECO:0000259" key="11">
    <source>
        <dbReference type="PROSITE" id="PS51198"/>
    </source>
</evidence>
<dbReference type="PROSITE" id="PS51198">
    <property type="entry name" value="UVRD_HELICASE_ATP_BIND"/>
    <property type="match status" value="1"/>
</dbReference>
<dbReference type="InterPro" id="IPR014016">
    <property type="entry name" value="UvrD-like_ATP-bd"/>
</dbReference>
<evidence type="ECO:0000256" key="7">
    <source>
        <dbReference type="ARBA" id="ARBA00034808"/>
    </source>
</evidence>
<dbReference type="GO" id="GO:0005829">
    <property type="term" value="C:cytosol"/>
    <property type="evidence" value="ECO:0007669"/>
    <property type="project" value="TreeGrafter"/>
</dbReference>
<dbReference type="GO" id="GO:0003677">
    <property type="term" value="F:DNA binding"/>
    <property type="evidence" value="ECO:0007669"/>
    <property type="project" value="InterPro"/>
</dbReference>
<dbReference type="PROSITE" id="PS51217">
    <property type="entry name" value="UVRD_HELICASE_CTER"/>
    <property type="match status" value="1"/>
</dbReference>